<evidence type="ECO:0000313" key="1">
    <source>
        <dbReference type="EMBL" id="EEA26801.1"/>
    </source>
</evidence>
<sequence length="123" mass="13811">MTPLSLRYLGPTSFAAEFGTDGVSPDGLSIDSSSAGIESSNRLQLARRMYSASEVILQVCKMLTPTNDLFLWLVYEDMALSDIIHGASRYLLSAFIEKHKGHPPAYHRFWPRCVNDYFPHRTG</sequence>
<proteinExistence type="predicted"/>
<protein>
    <submittedName>
        <fullName evidence="1">Uncharacterized protein</fullName>
    </submittedName>
</protein>
<name>B6Q1D8_TALMQ</name>
<reference evidence="2" key="1">
    <citation type="journal article" date="2015" name="Genome Announc.">
        <title>Genome sequence of the AIDS-associated pathogen Penicillium marneffei (ATCC18224) and its near taxonomic relative Talaromyces stipitatus (ATCC10500).</title>
        <authorList>
            <person name="Nierman W.C."/>
            <person name="Fedorova-Abrams N.D."/>
            <person name="Andrianopoulos A."/>
        </authorList>
    </citation>
    <scope>NUCLEOTIDE SEQUENCE [LARGE SCALE GENOMIC DNA]</scope>
    <source>
        <strain evidence="2">ATCC 18224 / CBS 334.59 / QM 7333</strain>
    </source>
</reference>
<organism evidence="1 2">
    <name type="scientific">Talaromyces marneffei (strain ATCC 18224 / CBS 334.59 / QM 7333)</name>
    <name type="common">Penicillium marneffei</name>
    <dbReference type="NCBI Taxonomy" id="441960"/>
    <lineage>
        <taxon>Eukaryota</taxon>
        <taxon>Fungi</taxon>
        <taxon>Dikarya</taxon>
        <taxon>Ascomycota</taxon>
        <taxon>Pezizomycotina</taxon>
        <taxon>Eurotiomycetes</taxon>
        <taxon>Eurotiomycetidae</taxon>
        <taxon>Eurotiales</taxon>
        <taxon>Trichocomaceae</taxon>
        <taxon>Talaromyces</taxon>
        <taxon>Talaromyces sect. Talaromyces</taxon>
    </lineage>
</organism>
<dbReference type="VEuPathDB" id="FungiDB:PMAA_017190"/>
<evidence type="ECO:0000313" key="2">
    <source>
        <dbReference type="Proteomes" id="UP000001294"/>
    </source>
</evidence>
<accession>B6Q1D8</accession>
<dbReference type="AlphaFoldDB" id="B6Q1D8"/>
<keyword evidence="2" id="KW-1185">Reference proteome</keyword>
<dbReference type="EMBL" id="DS995899">
    <property type="protein sequence ID" value="EEA26801.1"/>
    <property type="molecule type" value="Genomic_DNA"/>
</dbReference>
<dbReference type="HOGENOM" id="CLU_2016040_0_0_1"/>
<dbReference type="Proteomes" id="UP000001294">
    <property type="component" value="Unassembled WGS sequence"/>
</dbReference>
<dbReference type="STRING" id="441960.B6Q1D8"/>
<gene>
    <name evidence="1" type="ORF">PMAA_017190</name>
</gene>